<dbReference type="AlphaFoldDB" id="A0A4Q0AGB0"/>
<keyword evidence="2" id="KW-0378">Hydrolase</keyword>
<accession>A0A4Q0AGB0</accession>
<dbReference type="SUPFAM" id="SSF54106">
    <property type="entry name" value="LysM domain"/>
    <property type="match status" value="2"/>
</dbReference>
<dbReference type="Pfam" id="PF05257">
    <property type="entry name" value="CHAP"/>
    <property type="match status" value="1"/>
</dbReference>
<reference evidence="7" key="1">
    <citation type="submission" date="2019-01" db="EMBL/GenBank/DDBJ databases">
        <title>Genomic signatures and co-occurrence patterns of the ultra-small Saccharimodia (Patescibacteria phylum) suggest a symbiotic lifestyle.</title>
        <authorList>
            <person name="Lemos L."/>
            <person name="Medeiros J."/>
            <person name="Andreote F."/>
            <person name="Fernandes G."/>
            <person name="Varani A."/>
            <person name="Oliveira G."/>
            <person name="Pylro V."/>
        </authorList>
    </citation>
    <scope>NUCLEOTIDE SEQUENCE [LARGE SCALE GENOMIC DNA]</scope>
    <source>
        <strain evidence="7">AMD02</strain>
    </source>
</reference>
<dbReference type="SUPFAM" id="SSF54001">
    <property type="entry name" value="Cysteine proteinases"/>
    <property type="match status" value="1"/>
</dbReference>
<keyword evidence="4" id="KW-0472">Membrane</keyword>
<dbReference type="PROSITE" id="PS50911">
    <property type="entry name" value="CHAP"/>
    <property type="match status" value="1"/>
</dbReference>
<evidence type="ECO:0000259" key="5">
    <source>
        <dbReference type="PROSITE" id="PS50911"/>
    </source>
</evidence>
<gene>
    <name evidence="7" type="ORF">EOT05_00150</name>
</gene>
<keyword evidence="4" id="KW-0812">Transmembrane</keyword>
<dbReference type="InterPro" id="IPR038765">
    <property type="entry name" value="Papain-like_cys_pep_sf"/>
</dbReference>
<dbReference type="GO" id="GO:0016787">
    <property type="term" value="F:hydrolase activity"/>
    <property type="evidence" value="ECO:0007669"/>
    <property type="project" value="UniProtKB-KW"/>
</dbReference>
<dbReference type="InterPro" id="IPR018392">
    <property type="entry name" value="LysM"/>
</dbReference>
<comment type="caution">
    <text evidence="7">The sequence shown here is derived from an EMBL/GenBank/DDBJ whole genome shotgun (WGS) entry which is preliminary data.</text>
</comment>
<dbReference type="Proteomes" id="UP000289257">
    <property type="component" value="Unassembled WGS sequence"/>
</dbReference>
<keyword evidence="1" id="KW-0732">Signal</keyword>
<evidence type="ECO:0000256" key="3">
    <source>
        <dbReference type="ARBA" id="ARBA00023316"/>
    </source>
</evidence>
<dbReference type="PANTHER" id="PTHR33734:SF22">
    <property type="entry name" value="MEMBRANE-BOUND LYTIC MUREIN TRANSGLYCOSYLASE D"/>
    <property type="match status" value="1"/>
</dbReference>
<dbReference type="Gene3D" id="3.90.1720.10">
    <property type="entry name" value="endopeptidase domain like (from Nostoc punctiforme)"/>
    <property type="match status" value="1"/>
</dbReference>
<keyword evidence="8" id="KW-1185">Reference proteome</keyword>
<dbReference type="PANTHER" id="PTHR33734">
    <property type="entry name" value="LYSM DOMAIN-CONTAINING GPI-ANCHORED PROTEIN 2"/>
    <property type="match status" value="1"/>
</dbReference>
<dbReference type="SMART" id="SM00257">
    <property type="entry name" value="LysM"/>
    <property type="match status" value="2"/>
</dbReference>
<organism evidence="7 8">
    <name type="scientific">Candidatus Microsaccharimonas sossegonensis</name>
    <dbReference type="NCBI Taxonomy" id="2506948"/>
    <lineage>
        <taxon>Bacteria</taxon>
        <taxon>Candidatus Saccharimonadota</taxon>
        <taxon>Candidatus Saccharimonadia</taxon>
        <taxon>Candidatus Saccharimonadales</taxon>
        <taxon>Candidatus Saccharimonadaceae</taxon>
        <taxon>Candidatus Microsaccharimonas</taxon>
    </lineage>
</organism>
<dbReference type="EMBL" id="SCKX01000001">
    <property type="protein sequence ID" value="RWZ78172.1"/>
    <property type="molecule type" value="Genomic_DNA"/>
</dbReference>
<protein>
    <submittedName>
        <fullName evidence="7">LysM peptidoglycan-binding domain-containing protein</fullName>
    </submittedName>
</protein>
<evidence type="ECO:0000256" key="2">
    <source>
        <dbReference type="ARBA" id="ARBA00022801"/>
    </source>
</evidence>
<evidence type="ECO:0000313" key="8">
    <source>
        <dbReference type="Proteomes" id="UP000289257"/>
    </source>
</evidence>
<dbReference type="Gene3D" id="3.10.350.10">
    <property type="entry name" value="LysM domain"/>
    <property type="match status" value="2"/>
</dbReference>
<dbReference type="InterPro" id="IPR007921">
    <property type="entry name" value="CHAP_dom"/>
</dbReference>
<feature type="transmembrane region" description="Helical" evidence="4">
    <location>
        <begin position="88"/>
        <end position="106"/>
    </location>
</feature>
<proteinExistence type="predicted"/>
<dbReference type="CDD" id="cd00118">
    <property type="entry name" value="LysM"/>
    <property type="match status" value="2"/>
</dbReference>
<dbReference type="InterPro" id="IPR036779">
    <property type="entry name" value="LysM_dom_sf"/>
</dbReference>
<sequence>MSLPKRSHGYRYLRNNTNDIGRHVPLSCVEVRLSKVVALVVIRCGRRTTIRNHITGNTADGSVVATSPQPLVRKRFIKDKSRIKSSSVAVYASVFALLVVLIAIGYRAPQQVSGLANTAPIATTTTTPTDAPATVNDVVASNIAANVANTTNLSVAPSVVSMAISTQIQSALPSSDGSAISKPQIIQVASASRQITSYTVAAGDTTDSIAAKYGISKQTLKWANNLSTDTLIVGSSLTILPRDGIAYTVKTGDTLQIIADKYKSDVSLITTYNDLEISGITPGMKIIIPNGVLPNNEQPGYVAPVRYTANTSVTGTTGATGSMSAGIGGGAYVNTRPPSPGNKYAWGNCTWYVYERRLALGMPVGSFWGNGGSWAISGRAAGYVVDNTPAFGAVLVQAGNPGHNAVVESVAADGTVVISEMNNWAYGGFNIINTRTISAGQASLYQYVH</sequence>
<dbReference type="Pfam" id="PF01476">
    <property type="entry name" value="LysM"/>
    <property type="match status" value="2"/>
</dbReference>
<evidence type="ECO:0000256" key="1">
    <source>
        <dbReference type="ARBA" id="ARBA00022729"/>
    </source>
</evidence>
<feature type="domain" description="LysM" evidence="6">
    <location>
        <begin position="245"/>
        <end position="288"/>
    </location>
</feature>
<feature type="domain" description="LysM" evidence="6">
    <location>
        <begin position="196"/>
        <end position="239"/>
    </location>
</feature>
<evidence type="ECO:0000313" key="7">
    <source>
        <dbReference type="EMBL" id="RWZ78172.1"/>
    </source>
</evidence>
<dbReference type="GO" id="GO:0071555">
    <property type="term" value="P:cell wall organization"/>
    <property type="evidence" value="ECO:0007669"/>
    <property type="project" value="UniProtKB-KW"/>
</dbReference>
<keyword evidence="3" id="KW-0961">Cell wall biogenesis/degradation</keyword>
<evidence type="ECO:0000256" key="4">
    <source>
        <dbReference type="SAM" id="Phobius"/>
    </source>
</evidence>
<dbReference type="PROSITE" id="PS51782">
    <property type="entry name" value="LYSM"/>
    <property type="match status" value="2"/>
</dbReference>
<feature type="domain" description="Peptidase C51" evidence="5">
    <location>
        <begin position="324"/>
        <end position="449"/>
    </location>
</feature>
<keyword evidence="4" id="KW-1133">Transmembrane helix</keyword>
<evidence type="ECO:0000259" key="6">
    <source>
        <dbReference type="PROSITE" id="PS51782"/>
    </source>
</evidence>
<name>A0A4Q0AGB0_9BACT</name>